<gene>
    <name evidence="1" type="ORF">LCGC14_2089310</name>
</gene>
<comment type="caution">
    <text evidence="1">The sequence shown here is derived from an EMBL/GenBank/DDBJ whole genome shotgun (WGS) entry which is preliminary data.</text>
</comment>
<evidence type="ECO:0008006" key="2">
    <source>
        <dbReference type="Google" id="ProtNLM"/>
    </source>
</evidence>
<feature type="non-terminal residue" evidence="1">
    <location>
        <position position="1"/>
    </location>
</feature>
<dbReference type="EMBL" id="LAZR01025412">
    <property type="protein sequence ID" value="KKL71996.1"/>
    <property type="molecule type" value="Genomic_DNA"/>
</dbReference>
<accession>A0A0F9F0K1</accession>
<dbReference type="InterPro" id="IPR019734">
    <property type="entry name" value="TPR_rpt"/>
</dbReference>
<organism evidence="1">
    <name type="scientific">marine sediment metagenome</name>
    <dbReference type="NCBI Taxonomy" id="412755"/>
    <lineage>
        <taxon>unclassified sequences</taxon>
        <taxon>metagenomes</taxon>
        <taxon>ecological metagenomes</taxon>
    </lineage>
</organism>
<dbReference type="SUPFAM" id="SSF48452">
    <property type="entry name" value="TPR-like"/>
    <property type="match status" value="1"/>
</dbReference>
<dbReference type="Pfam" id="PF13174">
    <property type="entry name" value="TPR_6"/>
    <property type="match status" value="1"/>
</dbReference>
<protein>
    <recommendedName>
        <fullName evidence="2">Outer membrane lipoprotein BamD-like domain-containing protein</fullName>
    </recommendedName>
</protein>
<proteinExistence type="predicted"/>
<name>A0A0F9F0K1_9ZZZZ</name>
<dbReference type="Gene3D" id="1.25.40.10">
    <property type="entry name" value="Tetratricopeptide repeat domain"/>
    <property type="match status" value="1"/>
</dbReference>
<sequence>NARRAVGSYKRWGAEVTFEPWEGLGHRPDDRSEGLRQWLVTCASGRRARDGLEAKARSAEQAKDRATAIRLYEQYLAKWPGADGAERVRARLAALRSVGITTRPVTTAPDAADPDEQCRRWLTMARNYVNAGMKERARGYLKRILTAHPDTPWAAKAKAMLTRMNREGR</sequence>
<dbReference type="Pfam" id="PF13428">
    <property type="entry name" value="TPR_14"/>
    <property type="match status" value="1"/>
</dbReference>
<dbReference type="InterPro" id="IPR011990">
    <property type="entry name" value="TPR-like_helical_dom_sf"/>
</dbReference>
<dbReference type="AlphaFoldDB" id="A0A0F9F0K1"/>
<reference evidence="1" key="1">
    <citation type="journal article" date="2015" name="Nature">
        <title>Complex archaea that bridge the gap between prokaryotes and eukaryotes.</title>
        <authorList>
            <person name="Spang A."/>
            <person name="Saw J.H."/>
            <person name="Jorgensen S.L."/>
            <person name="Zaremba-Niedzwiedzka K."/>
            <person name="Martijn J."/>
            <person name="Lind A.E."/>
            <person name="van Eijk R."/>
            <person name="Schleper C."/>
            <person name="Guy L."/>
            <person name="Ettema T.J."/>
        </authorList>
    </citation>
    <scope>NUCLEOTIDE SEQUENCE</scope>
</reference>
<evidence type="ECO:0000313" key="1">
    <source>
        <dbReference type="EMBL" id="KKL71996.1"/>
    </source>
</evidence>